<proteinExistence type="predicted"/>
<accession>A0ABU1T334</accession>
<protein>
    <submittedName>
        <fullName evidence="1">Uncharacterized protein</fullName>
    </submittedName>
</protein>
<organism evidence="1 2">
    <name type="scientific">Arcanobacterium hippocoleae</name>
    <dbReference type="NCBI Taxonomy" id="149017"/>
    <lineage>
        <taxon>Bacteria</taxon>
        <taxon>Bacillati</taxon>
        <taxon>Actinomycetota</taxon>
        <taxon>Actinomycetes</taxon>
        <taxon>Actinomycetales</taxon>
        <taxon>Actinomycetaceae</taxon>
        <taxon>Arcanobacterium</taxon>
    </lineage>
</organism>
<dbReference type="RefSeq" id="WP_309955801.1">
    <property type="nucleotide sequence ID" value="NZ_CP136414.1"/>
</dbReference>
<keyword evidence="2" id="KW-1185">Reference proteome</keyword>
<sequence length="198" mass="21442">MNDSNDPALSPQTQALRDATIEIEQYVAKAGWDAPIRIFALVNVQKALAANPELAKELSADENLAATHLATAHTLFSVEQEGLPAADSITELLGQIYWPADVDGVAISVERVILPPSAEVELPTDEQAAMKILQAHPQRQDVRMVAALMRDGATWGALRMRDHDRDELVLSGAELLSGLCAALEVTFTQLPEAENPEK</sequence>
<dbReference type="EMBL" id="JAVDUJ010000001">
    <property type="protein sequence ID" value="MDR6939255.1"/>
    <property type="molecule type" value="Genomic_DNA"/>
</dbReference>
<evidence type="ECO:0000313" key="2">
    <source>
        <dbReference type="Proteomes" id="UP001266099"/>
    </source>
</evidence>
<gene>
    <name evidence="1" type="ORF">J2S36_000798</name>
</gene>
<evidence type="ECO:0000313" key="1">
    <source>
        <dbReference type="EMBL" id="MDR6939255.1"/>
    </source>
</evidence>
<name>A0ABU1T334_9ACTO</name>
<reference evidence="1 2" key="1">
    <citation type="submission" date="2023-07" db="EMBL/GenBank/DDBJ databases">
        <title>Sequencing the genomes of 1000 actinobacteria strains.</title>
        <authorList>
            <person name="Klenk H.-P."/>
        </authorList>
    </citation>
    <scope>NUCLEOTIDE SEQUENCE [LARGE SCALE GENOMIC DNA]</scope>
    <source>
        <strain evidence="1 2">DSM 15539</strain>
    </source>
</reference>
<dbReference type="Proteomes" id="UP001266099">
    <property type="component" value="Unassembled WGS sequence"/>
</dbReference>
<dbReference type="NCBIfam" id="NF040618">
    <property type="entry name" value="PPA1309_fam"/>
    <property type="match status" value="1"/>
</dbReference>
<comment type="caution">
    <text evidence="1">The sequence shown here is derived from an EMBL/GenBank/DDBJ whole genome shotgun (WGS) entry which is preliminary data.</text>
</comment>
<dbReference type="InterPro" id="IPR047681">
    <property type="entry name" value="PPA1309-like"/>
</dbReference>